<organism evidence="2">
    <name type="scientific">candidate division WOR-3 bacterium</name>
    <dbReference type="NCBI Taxonomy" id="2052148"/>
    <lineage>
        <taxon>Bacteria</taxon>
        <taxon>Bacteria division WOR-3</taxon>
    </lineage>
</organism>
<dbReference type="EMBL" id="DSBX01000248">
    <property type="protein sequence ID" value="HDQ99921.1"/>
    <property type="molecule type" value="Genomic_DNA"/>
</dbReference>
<protein>
    <submittedName>
        <fullName evidence="2">PorV/PorQ family protein</fullName>
    </submittedName>
</protein>
<reference evidence="2" key="1">
    <citation type="journal article" date="2020" name="mSystems">
        <title>Genome- and Community-Level Interaction Insights into Carbon Utilization and Element Cycling Functions of Hydrothermarchaeota in Hydrothermal Sediment.</title>
        <authorList>
            <person name="Zhou Z."/>
            <person name="Liu Y."/>
            <person name="Xu W."/>
            <person name="Pan J."/>
            <person name="Luo Z.H."/>
            <person name="Li M."/>
        </authorList>
    </citation>
    <scope>NUCLEOTIDE SEQUENCE [LARGE SCALE GENOMIC DNA]</scope>
    <source>
        <strain evidence="2">SpSt-1182</strain>
    </source>
</reference>
<proteinExistence type="predicted"/>
<dbReference type="Proteomes" id="UP000885672">
    <property type="component" value="Unassembled WGS sequence"/>
</dbReference>
<comment type="caution">
    <text evidence="2">The sequence shown here is derived from an EMBL/GenBank/DDBJ whole genome shotgun (WGS) entry which is preliminary data.</text>
</comment>
<sequence length="291" mass="31055">MRALVLLALAAAVCSAGFSSLRVLPGGRESGMGNVGAASAVGPQAMVWNPAASAGIGGFAVRAGYVNWLLDTHQQSLFVVREARIFTVGIGLVSFSAGTFEYREDVPTEDPLGLFHPVEMAGHINFARSFGPMVDVGLSGRFYYTKVHEEEAIAPGVDVGVRVRPLTGLVLGASVVDFARTAAYRREVFRVPVRARLGAAYRRELGGGFEASAAADGSWFFYEQRPNVTAGLECGWSGLAFLRAGYEWLEMVGRPAAGLGLRAAGFEFDYSLTLLNDELGPAHRVSLAYGR</sequence>
<gene>
    <name evidence="2" type="ORF">ENN51_06525</name>
</gene>
<dbReference type="NCBIfam" id="NF033709">
    <property type="entry name" value="PorV_fam"/>
    <property type="match status" value="1"/>
</dbReference>
<feature type="signal peptide" evidence="1">
    <location>
        <begin position="1"/>
        <end position="16"/>
    </location>
</feature>
<accession>A0A7V0XFQ1</accession>
<dbReference type="Gene3D" id="2.40.160.60">
    <property type="entry name" value="Outer membrane protein transport protein (OMPP1/FadL/TodX)"/>
    <property type="match status" value="1"/>
</dbReference>
<evidence type="ECO:0000313" key="2">
    <source>
        <dbReference type="EMBL" id="HDQ99921.1"/>
    </source>
</evidence>
<dbReference type="AlphaFoldDB" id="A0A7V0XFQ1"/>
<feature type="chain" id="PRO_5030567340" evidence="1">
    <location>
        <begin position="17"/>
        <end position="291"/>
    </location>
</feature>
<keyword evidence="1" id="KW-0732">Signal</keyword>
<name>A0A7V0XFQ1_UNCW3</name>
<evidence type="ECO:0000256" key="1">
    <source>
        <dbReference type="SAM" id="SignalP"/>
    </source>
</evidence>